<dbReference type="Proteomes" id="UP000037729">
    <property type="component" value="Unassembled WGS sequence"/>
</dbReference>
<organism evidence="1 2">
    <name type="scientific">Haloarcula rubripromontorii</name>
    <dbReference type="NCBI Taxonomy" id="1705562"/>
    <lineage>
        <taxon>Archaea</taxon>
        <taxon>Methanobacteriati</taxon>
        <taxon>Methanobacteriota</taxon>
        <taxon>Stenosarchaea group</taxon>
        <taxon>Halobacteria</taxon>
        <taxon>Halobacteriales</taxon>
        <taxon>Haloarculaceae</taxon>
        <taxon>Haloarcula</taxon>
    </lineage>
</organism>
<dbReference type="Gene3D" id="3.60.15.10">
    <property type="entry name" value="Ribonuclease Z/Hydroxyacylglutathione hydrolase-like"/>
    <property type="match status" value="1"/>
</dbReference>
<gene>
    <name evidence="1" type="ORF">AMS69_05885</name>
</gene>
<evidence type="ECO:0000313" key="2">
    <source>
        <dbReference type="Proteomes" id="UP000037729"/>
    </source>
</evidence>
<accession>A0A0N0U9S2</accession>
<dbReference type="EMBL" id="LIUF01000002">
    <property type="protein sequence ID" value="KOX93456.1"/>
    <property type="molecule type" value="Genomic_DNA"/>
</dbReference>
<dbReference type="AlphaFoldDB" id="A0A0N0U9S2"/>
<name>A0A0N0U9S2_9EURY</name>
<keyword evidence="2" id="KW-1185">Reference proteome</keyword>
<dbReference type="PANTHER" id="PTHR43546:SF8">
    <property type="entry name" value="METALLO-BETA-LACTAMASE DOMAIN-CONTAINING PROTEIN"/>
    <property type="match status" value="1"/>
</dbReference>
<dbReference type="Pfam" id="PF13483">
    <property type="entry name" value="Lactamase_B_3"/>
    <property type="match status" value="1"/>
</dbReference>
<reference evidence="1 2" key="1">
    <citation type="submission" date="2015-08" db="EMBL/GenBank/DDBJ databases">
        <title>Genomes of Isolates from Cabo Rojo, PR.</title>
        <authorList>
            <person name="Sanchez-Nieves R.L."/>
            <person name="Montalvo-Rodriguez R."/>
        </authorList>
    </citation>
    <scope>NUCLEOTIDE SEQUENCE [LARGE SCALE GENOMIC DNA]</scope>
    <source>
        <strain evidence="1 2">SL3</strain>
    </source>
</reference>
<dbReference type="PATRIC" id="fig|1705562.3.peg.2232"/>
<dbReference type="SUPFAM" id="SSF56281">
    <property type="entry name" value="Metallo-hydrolase/oxidoreductase"/>
    <property type="match status" value="1"/>
</dbReference>
<proteinExistence type="predicted"/>
<sequence length="248" mass="26872">MTVRHDGLTVDWLGYATLRFAGDDTVVYVDPGRYGVLTGEWEPHTDGIGHPPSSDYRAEDGDVVCVTHVHHYDPDGIERVASEDATIVAYEGIDERVGDRDLPPLSSLPYDVVEVGMKSQTTVGDVPIWSTPAYNEPDGPHTRPDGSPYHPEGFGCGFMIAVEGTRAFYPGDSDVLPGHRTLEVSLLCPPIGPRATMDRHEAASLAATIDPDLVMPVHYNTFSNLEADSREFAADVAEAGVPVVLDEQ</sequence>
<keyword evidence="1" id="KW-0378">Hydrolase</keyword>
<dbReference type="PANTHER" id="PTHR43546">
    <property type="entry name" value="UPF0173 METAL-DEPENDENT HYDROLASE MJ1163-RELATED"/>
    <property type="match status" value="1"/>
</dbReference>
<dbReference type="InterPro" id="IPR050114">
    <property type="entry name" value="UPF0173_UPF0282_UlaG_hydrolase"/>
</dbReference>
<dbReference type="OrthoDB" id="337606at2157"/>
<comment type="caution">
    <text evidence="1">The sequence shown here is derived from an EMBL/GenBank/DDBJ whole genome shotgun (WGS) entry which is preliminary data.</text>
</comment>
<evidence type="ECO:0000313" key="1">
    <source>
        <dbReference type="EMBL" id="KOX93456.1"/>
    </source>
</evidence>
<dbReference type="InterPro" id="IPR036866">
    <property type="entry name" value="RibonucZ/Hydroxyglut_hydro"/>
</dbReference>
<dbReference type="RefSeq" id="WP_053967157.1">
    <property type="nucleotide sequence ID" value="NZ_LIUF01000002.1"/>
</dbReference>
<protein>
    <submittedName>
        <fullName evidence="1">Hydrolase</fullName>
    </submittedName>
</protein>
<dbReference type="GO" id="GO:0016787">
    <property type="term" value="F:hydrolase activity"/>
    <property type="evidence" value="ECO:0007669"/>
    <property type="project" value="UniProtKB-KW"/>
</dbReference>
<dbReference type="STRING" id="1705562.AMS69_05885"/>